<name>A0BI59_PARTE</name>
<keyword evidence="1" id="KW-1133">Transmembrane helix</keyword>
<reference evidence="2 3" key="1">
    <citation type="journal article" date="2006" name="Nature">
        <title>Global trends of whole-genome duplications revealed by the ciliate Paramecium tetraurelia.</title>
        <authorList>
            <consortium name="Genoscope"/>
            <person name="Aury J.-M."/>
            <person name="Jaillon O."/>
            <person name="Duret L."/>
            <person name="Noel B."/>
            <person name="Jubin C."/>
            <person name="Porcel B.M."/>
            <person name="Segurens B."/>
            <person name="Daubin V."/>
            <person name="Anthouard V."/>
            <person name="Aiach N."/>
            <person name="Arnaiz O."/>
            <person name="Billaut A."/>
            <person name="Beisson J."/>
            <person name="Blanc I."/>
            <person name="Bouhouche K."/>
            <person name="Camara F."/>
            <person name="Duharcourt S."/>
            <person name="Guigo R."/>
            <person name="Gogendeau D."/>
            <person name="Katinka M."/>
            <person name="Keller A.-M."/>
            <person name="Kissmehl R."/>
            <person name="Klotz C."/>
            <person name="Koll F."/>
            <person name="Le Moue A."/>
            <person name="Lepere C."/>
            <person name="Malinsky S."/>
            <person name="Nowacki M."/>
            <person name="Nowak J.K."/>
            <person name="Plattner H."/>
            <person name="Poulain J."/>
            <person name="Ruiz F."/>
            <person name="Serrano V."/>
            <person name="Zagulski M."/>
            <person name="Dessen P."/>
            <person name="Betermier M."/>
            <person name="Weissenbach J."/>
            <person name="Scarpelli C."/>
            <person name="Schachter V."/>
            <person name="Sperling L."/>
            <person name="Meyer E."/>
            <person name="Cohen J."/>
            <person name="Wincker P."/>
        </authorList>
    </citation>
    <scope>NUCLEOTIDE SEQUENCE [LARGE SCALE GENOMIC DNA]</scope>
    <source>
        <strain evidence="2 3">Stock d4-2</strain>
    </source>
</reference>
<dbReference type="Proteomes" id="UP000000600">
    <property type="component" value="Unassembled WGS sequence"/>
</dbReference>
<dbReference type="KEGG" id="ptm:GSPATT00029262001"/>
<dbReference type="EMBL" id="CT867996">
    <property type="protein sequence ID" value="CAK58226.1"/>
    <property type="molecule type" value="Genomic_DNA"/>
</dbReference>
<sequence length="91" mass="10493">MLRTIESKEQNLFYVSMKLNIIYVIVNLLQSISTQLQFYNFNSLIKVTSLLQCNFEKCNSVQDTLDQLSAPDARKGIVCDNMTTIQVNLRK</sequence>
<dbReference type="RefSeq" id="XP_001425624.1">
    <property type="nucleotide sequence ID" value="XM_001425587.1"/>
</dbReference>
<keyword evidence="1" id="KW-0812">Transmembrane</keyword>
<gene>
    <name evidence="2" type="ORF">GSPATT00029262001</name>
</gene>
<evidence type="ECO:0000313" key="3">
    <source>
        <dbReference type="Proteomes" id="UP000000600"/>
    </source>
</evidence>
<evidence type="ECO:0000313" key="2">
    <source>
        <dbReference type="EMBL" id="CAK58226.1"/>
    </source>
</evidence>
<dbReference type="GeneID" id="5011408"/>
<feature type="transmembrane region" description="Helical" evidence="1">
    <location>
        <begin position="12"/>
        <end position="32"/>
    </location>
</feature>
<accession>A0BI59</accession>
<dbReference type="HOGENOM" id="CLU_2431718_0_0_1"/>
<protein>
    <submittedName>
        <fullName evidence="2">Uncharacterized protein</fullName>
    </submittedName>
</protein>
<evidence type="ECO:0000256" key="1">
    <source>
        <dbReference type="SAM" id="Phobius"/>
    </source>
</evidence>
<dbReference type="AlphaFoldDB" id="A0BI59"/>
<proteinExistence type="predicted"/>
<keyword evidence="1" id="KW-0472">Membrane</keyword>
<dbReference type="InParanoid" id="A0BI59"/>
<keyword evidence="3" id="KW-1185">Reference proteome</keyword>
<organism evidence="2 3">
    <name type="scientific">Paramecium tetraurelia</name>
    <dbReference type="NCBI Taxonomy" id="5888"/>
    <lineage>
        <taxon>Eukaryota</taxon>
        <taxon>Sar</taxon>
        <taxon>Alveolata</taxon>
        <taxon>Ciliophora</taxon>
        <taxon>Intramacronucleata</taxon>
        <taxon>Oligohymenophorea</taxon>
        <taxon>Peniculida</taxon>
        <taxon>Parameciidae</taxon>
        <taxon>Paramecium</taxon>
    </lineage>
</organism>